<dbReference type="Gene3D" id="1.10.3720.10">
    <property type="entry name" value="MetI-like"/>
    <property type="match status" value="1"/>
</dbReference>
<dbReference type="Pfam" id="PF00005">
    <property type="entry name" value="ABC_tran"/>
    <property type="match status" value="1"/>
</dbReference>
<dbReference type="GO" id="GO:0005524">
    <property type="term" value="F:ATP binding"/>
    <property type="evidence" value="ECO:0007669"/>
    <property type="project" value="UniProtKB-KW"/>
</dbReference>
<dbReference type="InterPro" id="IPR006469">
    <property type="entry name" value="NifC_ABC_porter"/>
</dbReference>
<feature type="domain" description="ABC transporter" evidence="13">
    <location>
        <begin position="341"/>
        <end position="575"/>
    </location>
</feature>
<dbReference type="PROSITE" id="PS50893">
    <property type="entry name" value="ABC_TRANSPORTER_2"/>
    <property type="match status" value="1"/>
</dbReference>
<evidence type="ECO:0000313" key="16">
    <source>
        <dbReference type="Proteomes" id="UP000595374"/>
    </source>
</evidence>
<dbReference type="PROSITE" id="PS50928">
    <property type="entry name" value="ABC_TM1"/>
    <property type="match status" value="1"/>
</dbReference>
<dbReference type="InterPro" id="IPR003439">
    <property type="entry name" value="ABC_transporter-like_ATP-bd"/>
</dbReference>
<keyword evidence="9 11" id="KW-1133">Transmembrane helix</keyword>
<dbReference type="RefSeq" id="WP_198498683.1">
    <property type="nucleotide sequence ID" value="NZ_CP065989.1"/>
</dbReference>
<dbReference type="Proteomes" id="UP000595374">
    <property type="component" value="Chromosome"/>
</dbReference>
<dbReference type="PROSITE" id="PS00211">
    <property type="entry name" value="ABC_TRANSPORTER_1"/>
    <property type="match status" value="1"/>
</dbReference>
<dbReference type="InterPro" id="IPR027417">
    <property type="entry name" value="P-loop_NTPase"/>
</dbReference>
<evidence type="ECO:0000256" key="11">
    <source>
        <dbReference type="RuleBase" id="RU363032"/>
    </source>
</evidence>
<feature type="transmembrane region" description="Helical" evidence="11">
    <location>
        <begin position="132"/>
        <end position="158"/>
    </location>
</feature>
<dbReference type="AlphaFoldDB" id="A0A7T4DJ28"/>
<dbReference type="GO" id="GO:0016887">
    <property type="term" value="F:ATP hydrolysis activity"/>
    <property type="evidence" value="ECO:0007669"/>
    <property type="project" value="InterPro"/>
</dbReference>
<dbReference type="InterPro" id="IPR035906">
    <property type="entry name" value="MetI-like_sf"/>
</dbReference>
<dbReference type="InterPro" id="IPR011867">
    <property type="entry name" value="ModB_ABC"/>
</dbReference>
<name>A0A7T4DJ28_9MICO</name>
<dbReference type="SMART" id="SM00382">
    <property type="entry name" value="AAA"/>
    <property type="match status" value="1"/>
</dbReference>
<dbReference type="NCBIfam" id="TIGR02141">
    <property type="entry name" value="modB_ABC"/>
    <property type="match status" value="1"/>
</dbReference>
<accession>A0A7T4DJ28</accession>
<dbReference type="SUPFAM" id="SSF52540">
    <property type="entry name" value="P-loop containing nucleoside triphosphate hydrolases"/>
    <property type="match status" value="1"/>
</dbReference>
<evidence type="ECO:0000313" key="15">
    <source>
        <dbReference type="EMBL" id="QQB13489.1"/>
    </source>
</evidence>
<dbReference type="InterPro" id="IPR017871">
    <property type="entry name" value="ABC_transporter-like_CS"/>
</dbReference>
<keyword evidence="5" id="KW-0500">Molybdenum</keyword>
<evidence type="ECO:0000256" key="7">
    <source>
        <dbReference type="ARBA" id="ARBA00022741"/>
    </source>
</evidence>
<sequence length="601" mass="62133">MTGRARRHATAPRWLWIPAVLAVAFLLVPIIGMVTRIDLGHLGEVIAAPESQLAMGLSLLTSTISALVSVVLGFPLGYLLATTTFAGQRLVRTLILLPLVLPPVVSGLALLYTWGRSAYLGSLLTDAGLGLAYTTAAVVVAQIFVSLPFMVMSVETAVAARGQRYEIAAAELGATPMRVFATVTLPMLRAGILTGAVLCFARSLGEFGATLTFAGSLSGVTRTMPLQIYLVRESDPQSAIALSLLLVVTALIIIVLAYRSPHAPRLRRFGPRASAPGATIARTGAPAARLDGTDAVLPVAEAQPGSHAARRSATSEIGRVADAGAATGPAAGATTSPAAAAGDGRLSLSAQLPARGLDIALDVPAGQTTALIGRNGAGKSSLFQIITGALPAESGALRLGDRTIFDIDAGHWPPIHARGVVHLAQNPLLFPHLSVLDNVAFGLRAHGHRTADARAAAQAMLDRLGVGHCSDRRPEAVSGGQAARIALARALVIDPTLLLLDEPLAALDVDVKISTRAVLADVLRGRSALLITHDAADVAALSRALVLIDAGRASLVDADGQAGPGIDDDFVRSFRATTPTRLGGETDDRSTPAFASRSEPE</sequence>
<dbReference type="InterPro" id="IPR003593">
    <property type="entry name" value="AAA+_ATPase"/>
</dbReference>
<comment type="subcellular location">
    <subcellularLocation>
        <location evidence="1 11">Cell membrane</location>
        <topology evidence="1 11">Multi-pass membrane protein</topology>
    </subcellularLocation>
</comment>
<dbReference type="NCBIfam" id="TIGR01581">
    <property type="entry name" value="Mo_ABC_porter"/>
    <property type="match status" value="1"/>
</dbReference>
<dbReference type="GO" id="GO:0015098">
    <property type="term" value="F:molybdate ion transmembrane transporter activity"/>
    <property type="evidence" value="ECO:0007669"/>
    <property type="project" value="InterPro"/>
</dbReference>
<dbReference type="Pfam" id="PF00528">
    <property type="entry name" value="BPD_transp_1"/>
    <property type="match status" value="1"/>
</dbReference>
<dbReference type="PANTHER" id="PTHR30183:SF3">
    <property type="entry name" value="MOLYBDENUM TRANSPORT SYSTEM PERMEASE PROTEIN MODB"/>
    <property type="match status" value="1"/>
</dbReference>
<evidence type="ECO:0000256" key="3">
    <source>
        <dbReference type="ARBA" id="ARBA00022448"/>
    </source>
</evidence>
<feature type="region of interest" description="Disordered" evidence="12">
    <location>
        <begin position="577"/>
        <end position="601"/>
    </location>
</feature>
<keyword evidence="4" id="KW-1003">Cell membrane</keyword>
<evidence type="ECO:0000256" key="12">
    <source>
        <dbReference type="SAM" id="MobiDB-lite"/>
    </source>
</evidence>
<comment type="similarity">
    <text evidence="2">Belongs to the binding-protein-dependent transport system permease family. CysTW subfamily.</text>
</comment>
<feature type="domain" description="ABC transmembrane type-1" evidence="14">
    <location>
        <begin position="55"/>
        <end position="257"/>
    </location>
</feature>
<evidence type="ECO:0000256" key="10">
    <source>
        <dbReference type="ARBA" id="ARBA00023136"/>
    </source>
</evidence>
<keyword evidence="7" id="KW-0547">Nucleotide-binding</keyword>
<dbReference type="CDD" id="cd06261">
    <property type="entry name" value="TM_PBP2"/>
    <property type="match status" value="1"/>
</dbReference>
<evidence type="ECO:0000256" key="2">
    <source>
        <dbReference type="ARBA" id="ARBA00007069"/>
    </source>
</evidence>
<keyword evidence="10 11" id="KW-0472">Membrane</keyword>
<evidence type="ECO:0000256" key="9">
    <source>
        <dbReference type="ARBA" id="ARBA00022989"/>
    </source>
</evidence>
<keyword evidence="8" id="KW-0067">ATP-binding</keyword>
<reference evidence="15 16" key="1">
    <citation type="submission" date="2020-12" db="EMBL/GenBank/DDBJ databases">
        <title>FDA dAtabase for Regulatory Grade micrObial Sequences (FDA-ARGOS): Supporting development and validation of Infectious Disease Dx tests.</title>
        <authorList>
            <person name="Sproer C."/>
            <person name="Gronow S."/>
            <person name="Severitt S."/>
            <person name="Schroder I."/>
            <person name="Tallon L."/>
            <person name="Sadzewicz L."/>
            <person name="Zhao X."/>
            <person name="Boylan J."/>
            <person name="Ott S."/>
            <person name="Bowen H."/>
            <person name="Vavikolanu K."/>
            <person name="Mehta A."/>
            <person name="Aluvathingal J."/>
            <person name="Nadendla S."/>
            <person name="Lowell S."/>
            <person name="Myers T."/>
            <person name="Yan Y."/>
            <person name="Sichtig H."/>
        </authorList>
    </citation>
    <scope>NUCLEOTIDE SEQUENCE [LARGE SCALE GENOMIC DNA]</scope>
    <source>
        <strain evidence="15 16">FDAARGOS_990</strain>
    </source>
</reference>
<organism evidence="15 16">
    <name type="scientific">Brevibacterium casei</name>
    <dbReference type="NCBI Taxonomy" id="33889"/>
    <lineage>
        <taxon>Bacteria</taxon>
        <taxon>Bacillati</taxon>
        <taxon>Actinomycetota</taxon>
        <taxon>Actinomycetes</taxon>
        <taxon>Micrococcales</taxon>
        <taxon>Brevibacteriaceae</taxon>
        <taxon>Brevibacterium</taxon>
    </lineage>
</organism>
<evidence type="ECO:0000256" key="8">
    <source>
        <dbReference type="ARBA" id="ARBA00022840"/>
    </source>
</evidence>
<dbReference type="Gene3D" id="3.40.50.300">
    <property type="entry name" value="P-loop containing nucleotide triphosphate hydrolases"/>
    <property type="match status" value="1"/>
</dbReference>
<feature type="transmembrane region" description="Helical" evidence="11">
    <location>
        <begin position="93"/>
        <end position="112"/>
    </location>
</feature>
<dbReference type="PANTHER" id="PTHR30183">
    <property type="entry name" value="MOLYBDENUM TRANSPORT SYSTEM PERMEASE PROTEIN MODB"/>
    <property type="match status" value="1"/>
</dbReference>
<dbReference type="SUPFAM" id="SSF161098">
    <property type="entry name" value="MetI-like"/>
    <property type="match status" value="1"/>
</dbReference>
<feature type="transmembrane region" description="Helical" evidence="11">
    <location>
        <begin position="54"/>
        <end position="81"/>
    </location>
</feature>
<protein>
    <submittedName>
        <fullName evidence="15">Molybdate ABC transporter permease subunit</fullName>
    </submittedName>
</protein>
<dbReference type="EMBL" id="CP065989">
    <property type="protein sequence ID" value="QQB13489.1"/>
    <property type="molecule type" value="Genomic_DNA"/>
</dbReference>
<evidence type="ECO:0000259" key="14">
    <source>
        <dbReference type="PROSITE" id="PS50928"/>
    </source>
</evidence>
<proteinExistence type="inferred from homology"/>
<evidence type="ECO:0000259" key="13">
    <source>
        <dbReference type="PROSITE" id="PS50893"/>
    </source>
</evidence>
<feature type="transmembrane region" description="Helical" evidence="11">
    <location>
        <begin position="14"/>
        <end position="34"/>
    </location>
</feature>
<dbReference type="GO" id="GO:0005886">
    <property type="term" value="C:plasma membrane"/>
    <property type="evidence" value="ECO:0007669"/>
    <property type="project" value="UniProtKB-SubCell"/>
</dbReference>
<evidence type="ECO:0000256" key="6">
    <source>
        <dbReference type="ARBA" id="ARBA00022692"/>
    </source>
</evidence>
<keyword evidence="3 11" id="KW-0813">Transport</keyword>
<dbReference type="InterPro" id="IPR000515">
    <property type="entry name" value="MetI-like"/>
</dbReference>
<evidence type="ECO:0000256" key="4">
    <source>
        <dbReference type="ARBA" id="ARBA00022475"/>
    </source>
</evidence>
<evidence type="ECO:0000256" key="1">
    <source>
        <dbReference type="ARBA" id="ARBA00004651"/>
    </source>
</evidence>
<gene>
    <name evidence="15" type="primary">modB</name>
    <name evidence="15" type="ORF">I6H47_11720</name>
</gene>
<keyword evidence="6 11" id="KW-0812">Transmembrane</keyword>
<feature type="transmembrane region" description="Helical" evidence="11">
    <location>
        <begin position="239"/>
        <end position="258"/>
    </location>
</feature>
<evidence type="ECO:0000256" key="5">
    <source>
        <dbReference type="ARBA" id="ARBA00022505"/>
    </source>
</evidence>